<evidence type="ECO:0000313" key="3">
    <source>
        <dbReference type="Proteomes" id="UP000184529"/>
    </source>
</evidence>
<dbReference type="STRING" id="1121432.SAMN02745219_01255"/>
<reference evidence="3" key="1">
    <citation type="submission" date="2016-11" db="EMBL/GenBank/DDBJ databases">
        <authorList>
            <person name="Varghese N."/>
            <person name="Submissions S."/>
        </authorList>
    </citation>
    <scope>NUCLEOTIDE SEQUENCE [LARGE SCALE GENOMIC DNA]</scope>
    <source>
        <strain evidence="3">DSM 16057</strain>
    </source>
</reference>
<evidence type="ECO:0000259" key="1">
    <source>
        <dbReference type="Pfam" id="PF07085"/>
    </source>
</evidence>
<dbReference type="InterPro" id="IPR028979">
    <property type="entry name" value="Ser_kin/Pase_Hpr-like_N_sf"/>
</dbReference>
<protein>
    <submittedName>
        <fullName evidence="2">DRTGG domain-containing protein</fullName>
    </submittedName>
</protein>
<dbReference type="InterPro" id="IPR010766">
    <property type="entry name" value="DRTGG"/>
</dbReference>
<dbReference type="Proteomes" id="UP000184529">
    <property type="component" value="Unassembled WGS sequence"/>
</dbReference>
<name>A0A1M6ENA7_9FIRM</name>
<feature type="domain" description="DRTGG" evidence="1">
    <location>
        <begin position="35"/>
        <end position="108"/>
    </location>
</feature>
<keyword evidence="3" id="KW-1185">Reference proteome</keyword>
<dbReference type="SUPFAM" id="SSF75138">
    <property type="entry name" value="HprK N-terminal domain-like"/>
    <property type="match status" value="1"/>
</dbReference>
<dbReference type="EMBL" id="FQZM01000013">
    <property type="protein sequence ID" value="SHI86808.1"/>
    <property type="molecule type" value="Genomic_DNA"/>
</dbReference>
<accession>A0A1M6ENA7</accession>
<dbReference type="AlphaFoldDB" id="A0A1M6ENA7"/>
<organism evidence="2 3">
    <name type="scientific">Desulfofundulus thermosubterraneus DSM 16057</name>
    <dbReference type="NCBI Taxonomy" id="1121432"/>
    <lineage>
        <taxon>Bacteria</taxon>
        <taxon>Bacillati</taxon>
        <taxon>Bacillota</taxon>
        <taxon>Clostridia</taxon>
        <taxon>Eubacteriales</taxon>
        <taxon>Peptococcaceae</taxon>
        <taxon>Desulfofundulus</taxon>
    </lineage>
</organism>
<sequence>MKLIDWREIIAELELTAHYHNALVLPPVYGAYCGDMMSDVLARARRGSLWITIQRHRNVIAVASLVGLSAVVISGGRVPPPDTVALAEKEGVPLFSTPLDSFHAAGRLYYLLTRVGLINPTADGVAKPQNT</sequence>
<dbReference type="Gene3D" id="3.40.1390.20">
    <property type="entry name" value="HprK N-terminal domain-like"/>
    <property type="match status" value="1"/>
</dbReference>
<proteinExistence type="predicted"/>
<evidence type="ECO:0000313" key="2">
    <source>
        <dbReference type="EMBL" id="SHI86808.1"/>
    </source>
</evidence>
<gene>
    <name evidence="2" type="ORF">SAMN02745219_01255</name>
</gene>
<dbReference type="Pfam" id="PF07085">
    <property type="entry name" value="DRTGG"/>
    <property type="match status" value="1"/>
</dbReference>